<dbReference type="Gene3D" id="3.90.226.10">
    <property type="entry name" value="2-enoyl-CoA Hydratase, Chain A, domain 1"/>
    <property type="match status" value="1"/>
</dbReference>
<dbReference type="AlphaFoldDB" id="A0A5M9HJL0"/>
<name>A0A5M9HJL0_9SPHI</name>
<evidence type="ECO:0000259" key="2">
    <source>
        <dbReference type="SMART" id="SM00245"/>
    </source>
</evidence>
<dbReference type="Proteomes" id="UP000322918">
    <property type="component" value="Unassembled WGS sequence"/>
</dbReference>
<dbReference type="Gene3D" id="3.30.750.44">
    <property type="match status" value="1"/>
</dbReference>
<comment type="caution">
    <text evidence="3">The sequence shown here is derived from an EMBL/GenBank/DDBJ whole genome shotgun (WGS) entry which is preliminary data.</text>
</comment>
<sequence length="329" mass="36569">MKKTISVTLFALMSLSVLMAQNQVKPKVSNSRNIDFMVSELRSQIENKYFDKAKGRILISKLDEMLVKHLLDTSSLENAAAAITEMLRKETNDKHFNLVVLDKKQQAQQAKSQAQHVGGGISGIKVLERNIGYLKWDACIDGDYSLQKIKNALTFLENCSALIIDISDNPGGGGQSGAYFNSLLYSSTAYQKLLIKRCTGDSAWHQSEVVYNNSEYKKYHKVPIYVLISNQTASAAEYFALTVKETKRGKVLGQTSAGAGNPGFWNIFSLSESETSFYMFIPSCQITTKKGFSIEGIGVTPDIELKSSDRIKETLEYILSKGQLKKNPK</sequence>
<gene>
    <name evidence="3" type="ORF">F1649_00285</name>
</gene>
<dbReference type="SUPFAM" id="SSF52096">
    <property type="entry name" value="ClpP/crotonase"/>
    <property type="match status" value="1"/>
</dbReference>
<keyword evidence="1" id="KW-0732">Signal</keyword>
<evidence type="ECO:0000313" key="4">
    <source>
        <dbReference type="Proteomes" id="UP000322918"/>
    </source>
</evidence>
<dbReference type="CDD" id="cd07563">
    <property type="entry name" value="Peptidase_S41_IRBP"/>
    <property type="match status" value="1"/>
</dbReference>
<feature type="chain" id="PRO_5024288766" evidence="1">
    <location>
        <begin position="21"/>
        <end position="329"/>
    </location>
</feature>
<dbReference type="GO" id="GO:0006508">
    <property type="term" value="P:proteolysis"/>
    <property type="evidence" value="ECO:0007669"/>
    <property type="project" value="InterPro"/>
</dbReference>
<evidence type="ECO:0000313" key="3">
    <source>
        <dbReference type="EMBL" id="KAA8486685.1"/>
    </source>
</evidence>
<dbReference type="InterPro" id="IPR005151">
    <property type="entry name" value="Tail-specific_protease"/>
</dbReference>
<feature type="signal peptide" evidence="1">
    <location>
        <begin position="1"/>
        <end position="20"/>
    </location>
</feature>
<dbReference type="RefSeq" id="WP_141813894.1">
    <property type="nucleotide sequence ID" value="NZ_VFPL01000001.1"/>
</dbReference>
<dbReference type="Pfam" id="PF03572">
    <property type="entry name" value="Peptidase_S41"/>
    <property type="match status" value="1"/>
</dbReference>
<protein>
    <submittedName>
        <fullName evidence="3">S41 family peptidase</fullName>
    </submittedName>
</protein>
<dbReference type="OrthoDB" id="6397760at2"/>
<dbReference type="SMART" id="SM00245">
    <property type="entry name" value="TSPc"/>
    <property type="match status" value="1"/>
</dbReference>
<proteinExistence type="predicted"/>
<dbReference type="InterPro" id="IPR029045">
    <property type="entry name" value="ClpP/crotonase-like_dom_sf"/>
</dbReference>
<dbReference type="EMBL" id="VWNE01000001">
    <property type="protein sequence ID" value="KAA8486685.1"/>
    <property type="molecule type" value="Genomic_DNA"/>
</dbReference>
<keyword evidence="4" id="KW-1185">Reference proteome</keyword>
<evidence type="ECO:0000256" key="1">
    <source>
        <dbReference type="SAM" id="SignalP"/>
    </source>
</evidence>
<feature type="domain" description="Tail specific protease" evidence="2">
    <location>
        <begin position="110"/>
        <end position="306"/>
    </location>
</feature>
<accession>A0A5M9HJL0</accession>
<organism evidence="3 4">
    <name type="scientific">Arcticibacter tournemirensis</name>
    <dbReference type="NCBI Taxonomy" id="699437"/>
    <lineage>
        <taxon>Bacteria</taxon>
        <taxon>Pseudomonadati</taxon>
        <taxon>Bacteroidota</taxon>
        <taxon>Sphingobacteriia</taxon>
        <taxon>Sphingobacteriales</taxon>
        <taxon>Sphingobacteriaceae</taxon>
        <taxon>Arcticibacter</taxon>
    </lineage>
</organism>
<dbReference type="PANTHER" id="PTHR11261">
    <property type="entry name" value="INTERPHOTORECEPTOR RETINOID-BINDING PROTEIN"/>
    <property type="match status" value="1"/>
</dbReference>
<dbReference type="PANTHER" id="PTHR11261:SF3">
    <property type="entry name" value="RETINOL-BINDING PROTEIN 3"/>
    <property type="match status" value="1"/>
</dbReference>
<dbReference type="GO" id="GO:0008236">
    <property type="term" value="F:serine-type peptidase activity"/>
    <property type="evidence" value="ECO:0007669"/>
    <property type="project" value="InterPro"/>
</dbReference>
<reference evidence="3 4" key="1">
    <citation type="submission" date="2019-09" db="EMBL/GenBank/DDBJ databases">
        <title>Pararcticibacter amylolyticus gen. nov., sp. nov., isolated from a rottenly hemp rope, and reclassification of Pedobacter tournemirensis as Pararcticibacter tournemirensis comb. nov.</title>
        <authorList>
            <person name="Cai Y."/>
        </authorList>
    </citation>
    <scope>NUCLEOTIDE SEQUENCE [LARGE SCALE GENOMIC DNA]</scope>
    <source>
        <strain evidence="3 4">TF5-37.2-LB10</strain>
    </source>
</reference>